<keyword evidence="7" id="KW-0804">Transcription</keyword>
<evidence type="ECO:0000256" key="2">
    <source>
        <dbReference type="ARBA" id="ARBA00008607"/>
    </source>
</evidence>
<dbReference type="GO" id="GO:0045944">
    <property type="term" value="P:positive regulation of transcription by RNA polymerase II"/>
    <property type="evidence" value="ECO:0007669"/>
    <property type="project" value="TreeGrafter"/>
</dbReference>
<dbReference type="Gene3D" id="3.40.630.30">
    <property type="match status" value="1"/>
</dbReference>
<keyword evidence="8" id="KW-0539">Nucleus</keyword>
<feature type="compositionally biased region" description="Low complexity" evidence="10">
    <location>
        <begin position="282"/>
        <end position="315"/>
    </location>
</feature>
<evidence type="ECO:0000313" key="12">
    <source>
        <dbReference type="EMBL" id="CAI8033087.1"/>
    </source>
</evidence>
<keyword evidence="6" id="KW-0103">Bromodomain</keyword>
<evidence type="ECO:0000256" key="5">
    <source>
        <dbReference type="ARBA" id="ARBA00023015"/>
    </source>
</evidence>
<dbReference type="Proteomes" id="UP001174909">
    <property type="component" value="Unassembled WGS sequence"/>
</dbReference>
<evidence type="ECO:0000256" key="3">
    <source>
        <dbReference type="ARBA" id="ARBA00013184"/>
    </source>
</evidence>
<dbReference type="CDD" id="cd04301">
    <property type="entry name" value="NAT_SF"/>
    <property type="match status" value="1"/>
</dbReference>
<dbReference type="SUPFAM" id="SSF55729">
    <property type="entry name" value="Acyl-CoA N-acyltransferases (Nat)"/>
    <property type="match status" value="1"/>
</dbReference>
<dbReference type="InterPro" id="IPR000182">
    <property type="entry name" value="GNAT_dom"/>
</dbReference>
<evidence type="ECO:0000259" key="11">
    <source>
        <dbReference type="PROSITE" id="PS51186"/>
    </source>
</evidence>
<dbReference type="PROSITE" id="PS51186">
    <property type="entry name" value="GNAT"/>
    <property type="match status" value="1"/>
</dbReference>
<reference evidence="12" key="1">
    <citation type="submission" date="2023-03" db="EMBL/GenBank/DDBJ databases">
        <authorList>
            <person name="Steffen K."/>
            <person name="Cardenas P."/>
        </authorList>
    </citation>
    <scope>NUCLEOTIDE SEQUENCE</scope>
</reference>
<feature type="domain" description="N-acetyltransferase" evidence="11">
    <location>
        <begin position="479"/>
        <end position="626"/>
    </location>
</feature>
<keyword evidence="5" id="KW-0805">Transcription regulation</keyword>
<comment type="similarity">
    <text evidence="2">Belongs to the acetyltransferase family. GCN5 subfamily.</text>
</comment>
<dbReference type="InterPro" id="IPR009464">
    <property type="entry name" value="PCAF_N"/>
</dbReference>
<dbReference type="PANTHER" id="PTHR45750">
    <property type="entry name" value="GH11602P"/>
    <property type="match status" value="1"/>
</dbReference>
<dbReference type="AlphaFoldDB" id="A0AA35X0B3"/>
<comment type="subcellular location">
    <subcellularLocation>
        <location evidence="1">Nucleus</location>
    </subcellularLocation>
</comment>
<gene>
    <name evidence="12" type="ORF">GBAR_LOCUS18665</name>
</gene>
<keyword evidence="13" id="KW-1185">Reference proteome</keyword>
<dbReference type="GO" id="GO:0005634">
    <property type="term" value="C:nucleus"/>
    <property type="evidence" value="ECO:0007669"/>
    <property type="project" value="UniProtKB-SubCell"/>
</dbReference>
<evidence type="ECO:0000313" key="13">
    <source>
        <dbReference type="Proteomes" id="UP001174909"/>
    </source>
</evidence>
<proteinExistence type="inferred from homology"/>
<comment type="caution">
    <text evidence="12">The sequence shown here is derived from an EMBL/GenBank/DDBJ whole genome shotgun (WGS) entry which is preliminary data.</text>
</comment>
<dbReference type="PANTHER" id="PTHR45750:SF3">
    <property type="entry name" value="HISTONE ACETYLTRANSFERASE"/>
    <property type="match status" value="1"/>
</dbReference>
<evidence type="ECO:0000256" key="7">
    <source>
        <dbReference type="ARBA" id="ARBA00023163"/>
    </source>
</evidence>
<dbReference type="Pfam" id="PF06466">
    <property type="entry name" value="PCAF_N"/>
    <property type="match status" value="1"/>
</dbReference>
<feature type="compositionally biased region" description="Polar residues" evidence="10">
    <location>
        <begin position="336"/>
        <end position="356"/>
    </location>
</feature>
<dbReference type="EC" id="2.3.1.48" evidence="3"/>
<sequence length="681" mass="76984">MASGSGKASGSRRGGSTLQKIAQKKEQLKLFPRVKKIERIATHLGCQYEGDCRCQSWRPLVPPTSDTYSLPSLSDTCKSCQHTLDNHVHEIKNLPDDQLDRVLFLVYDMDNIMLQMRTEKEDQDLRKTYGFLFQFLKKNMLQPKLPSLAKEKLGVPPFEKPSIAKAVTNFVTYKFGQLPQNEWQRMYDLAKMFLYCFNHWKLETPSVHARSSHTDDLKTYKENYTRWVSFCHVPVFCESLQKYDATLIFGRCSSARFLSTLENEIYNANSPIWREDFNQTPEALTAPSPASSSITPSHSPGGPSSVPAGPGSVPTRSVEYGAPPSFRSRDFPLPSPATSSNFMSSPGQPVFSSPQVSGDPMSVDYPSPWTGGVASVKGAGQPHPPPSVDPGDLLLPHKIPRIEGREVSEVAREIVATITDPRAMVGPEVYISCHQVSLIQMFHCIQTGFFNDQVSRDHIPKEEERKGVIRFQILHNSLQDTPSAQHHLWMLGLKTVFSHQLPRMPREYITRLVFDPKHHSLALIKEDRVIGGICFRAFPAQNFAEIVFCAITSSEQVKGYGTHLMNYLKDYCIRQGILHLLTYADSFAIGYFKKQGFSKDIKLPRSSYVGYIKDYEGATLMECELNPKIPYTEFSSIIKKQKQVVHQLIERKQAEIRKVHPGLTCFSETCRRIEIKDIPGI</sequence>
<keyword evidence="4" id="KW-0808">Transferase</keyword>
<evidence type="ECO:0000256" key="8">
    <source>
        <dbReference type="ARBA" id="ARBA00023242"/>
    </source>
</evidence>
<evidence type="ECO:0000256" key="4">
    <source>
        <dbReference type="ARBA" id="ARBA00022679"/>
    </source>
</evidence>
<dbReference type="GO" id="GO:0140672">
    <property type="term" value="C:ATAC complex"/>
    <property type="evidence" value="ECO:0007669"/>
    <property type="project" value="TreeGrafter"/>
</dbReference>
<dbReference type="EMBL" id="CASHTH010002642">
    <property type="protein sequence ID" value="CAI8033087.1"/>
    <property type="molecule type" value="Genomic_DNA"/>
</dbReference>
<dbReference type="Pfam" id="PF00583">
    <property type="entry name" value="Acetyltransf_1"/>
    <property type="match status" value="1"/>
</dbReference>
<evidence type="ECO:0000256" key="6">
    <source>
        <dbReference type="ARBA" id="ARBA00023117"/>
    </source>
</evidence>
<name>A0AA35X0B3_GEOBA</name>
<keyword evidence="9" id="KW-0012">Acyltransferase</keyword>
<protein>
    <recommendedName>
        <fullName evidence="3">histone acetyltransferase</fullName>
        <ecNumber evidence="3">2.3.1.48</ecNumber>
    </recommendedName>
</protein>
<evidence type="ECO:0000256" key="9">
    <source>
        <dbReference type="ARBA" id="ARBA00023315"/>
    </source>
</evidence>
<evidence type="ECO:0000256" key="1">
    <source>
        <dbReference type="ARBA" id="ARBA00004123"/>
    </source>
</evidence>
<accession>A0AA35X0B3</accession>
<dbReference type="InterPro" id="IPR037800">
    <property type="entry name" value="GCN5"/>
</dbReference>
<feature type="region of interest" description="Disordered" evidence="10">
    <location>
        <begin position="282"/>
        <end position="359"/>
    </location>
</feature>
<organism evidence="12 13">
    <name type="scientific">Geodia barretti</name>
    <name type="common">Barrett's horny sponge</name>
    <dbReference type="NCBI Taxonomy" id="519541"/>
    <lineage>
        <taxon>Eukaryota</taxon>
        <taxon>Metazoa</taxon>
        <taxon>Porifera</taxon>
        <taxon>Demospongiae</taxon>
        <taxon>Heteroscleromorpha</taxon>
        <taxon>Tetractinellida</taxon>
        <taxon>Astrophorina</taxon>
        <taxon>Geodiidae</taxon>
        <taxon>Geodia</taxon>
    </lineage>
</organism>
<dbReference type="GO" id="GO:0010484">
    <property type="term" value="F:histone H3 acetyltransferase activity"/>
    <property type="evidence" value="ECO:0007669"/>
    <property type="project" value="TreeGrafter"/>
</dbReference>
<dbReference type="FunFam" id="3.40.630.30:FF:000004">
    <property type="entry name" value="Histone acetyltransferase KAT2A"/>
    <property type="match status" value="1"/>
</dbReference>
<dbReference type="InterPro" id="IPR016181">
    <property type="entry name" value="Acyl_CoA_acyltransferase"/>
</dbReference>
<evidence type="ECO:0000256" key="10">
    <source>
        <dbReference type="SAM" id="MobiDB-lite"/>
    </source>
</evidence>